<organism evidence="1 2">
    <name type="scientific">Lactuca saligna</name>
    <name type="common">Willowleaf lettuce</name>
    <dbReference type="NCBI Taxonomy" id="75948"/>
    <lineage>
        <taxon>Eukaryota</taxon>
        <taxon>Viridiplantae</taxon>
        <taxon>Streptophyta</taxon>
        <taxon>Embryophyta</taxon>
        <taxon>Tracheophyta</taxon>
        <taxon>Spermatophyta</taxon>
        <taxon>Magnoliopsida</taxon>
        <taxon>eudicotyledons</taxon>
        <taxon>Gunneridae</taxon>
        <taxon>Pentapetalae</taxon>
        <taxon>asterids</taxon>
        <taxon>campanulids</taxon>
        <taxon>Asterales</taxon>
        <taxon>Asteraceae</taxon>
        <taxon>Cichorioideae</taxon>
        <taxon>Cichorieae</taxon>
        <taxon>Lactucinae</taxon>
        <taxon>Lactuca</taxon>
    </lineage>
</organism>
<reference evidence="1" key="1">
    <citation type="submission" date="2023-04" db="EMBL/GenBank/DDBJ databases">
        <authorList>
            <person name="Vijverberg K."/>
            <person name="Xiong W."/>
            <person name="Schranz E."/>
        </authorList>
    </citation>
    <scope>NUCLEOTIDE SEQUENCE</scope>
</reference>
<evidence type="ECO:0000313" key="2">
    <source>
        <dbReference type="Proteomes" id="UP001177003"/>
    </source>
</evidence>
<evidence type="ECO:0000313" key="1">
    <source>
        <dbReference type="EMBL" id="CAI9293637.1"/>
    </source>
</evidence>
<accession>A0AA36EFG0</accession>
<keyword evidence="2" id="KW-1185">Reference proteome</keyword>
<name>A0AA36EFG0_LACSI</name>
<protein>
    <submittedName>
        <fullName evidence="1">Uncharacterized protein</fullName>
    </submittedName>
</protein>
<gene>
    <name evidence="1" type="ORF">LSALG_LOCUS32658</name>
</gene>
<dbReference type="EMBL" id="OX465083">
    <property type="protein sequence ID" value="CAI9293637.1"/>
    <property type="molecule type" value="Genomic_DNA"/>
</dbReference>
<dbReference type="Proteomes" id="UP001177003">
    <property type="component" value="Chromosome 7"/>
</dbReference>
<sequence>MFSSSRFSFCTTINQVTTVSILYFMSHISNLEVSNSFSWLLISWLLHTCIALHEINIGLPPNLYVPQIILYLNPPVLNISSNNGKKEEILVVKCMILTRLNYEKVSMLFM</sequence>
<proteinExistence type="predicted"/>
<dbReference type="AlphaFoldDB" id="A0AA36EFG0"/>